<dbReference type="GO" id="GO:0004065">
    <property type="term" value="F:arylsulfatase activity"/>
    <property type="evidence" value="ECO:0007669"/>
    <property type="project" value="TreeGrafter"/>
</dbReference>
<feature type="signal peptide" evidence="5">
    <location>
        <begin position="1"/>
        <end position="22"/>
    </location>
</feature>
<evidence type="ECO:0000256" key="3">
    <source>
        <dbReference type="ARBA" id="ARBA00022801"/>
    </source>
</evidence>
<keyword evidence="2" id="KW-0479">Metal-binding</keyword>
<evidence type="ECO:0000256" key="4">
    <source>
        <dbReference type="ARBA" id="ARBA00022837"/>
    </source>
</evidence>
<dbReference type="GO" id="GO:0046872">
    <property type="term" value="F:metal ion binding"/>
    <property type="evidence" value="ECO:0007669"/>
    <property type="project" value="UniProtKB-KW"/>
</dbReference>
<dbReference type="PANTHER" id="PTHR42693">
    <property type="entry name" value="ARYLSULFATASE FAMILY MEMBER"/>
    <property type="match status" value="1"/>
</dbReference>
<evidence type="ECO:0000256" key="1">
    <source>
        <dbReference type="ARBA" id="ARBA00008779"/>
    </source>
</evidence>
<feature type="domain" description="Sulfatase N-terminal" evidence="6">
    <location>
        <begin position="45"/>
        <end position="362"/>
    </location>
</feature>
<comment type="similarity">
    <text evidence="1">Belongs to the sulfatase family.</text>
</comment>
<dbReference type="RefSeq" id="WP_184301462.1">
    <property type="nucleotide sequence ID" value="NZ_JACHXU010000002.1"/>
</dbReference>
<accession>A0A7W5H4D2</accession>
<evidence type="ECO:0000313" key="8">
    <source>
        <dbReference type="Proteomes" id="UP000536179"/>
    </source>
</evidence>
<keyword evidence="4" id="KW-0106">Calcium</keyword>
<protein>
    <submittedName>
        <fullName evidence="7">Arylsulfatase A-like enzyme</fullName>
    </submittedName>
</protein>
<name>A0A7W5H4D2_9BACT</name>
<dbReference type="Gene3D" id="3.40.720.10">
    <property type="entry name" value="Alkaline Phosphatase, subunit A"/>
    <property type="match status" value="1"/>
</dbReference>
<gene>
    <name evidence="7" type="ORF">FHS27_000587</name>
</gene>
<dbReference type="AlphaFoldDB" id="A0A7W5H4D2"/>
<organism evidence="7 8">
    <name type="scientific">Aporhodopirellula rubra</name>
    <dbReference type="NCBI Taxonomy" id="980271"/>
    <lineage>
        <taxon>Bacteria</taxon>
        <taxon>Pseudomonadati</taxon>
        <taxon>Planctomycetota</taxon>
        <taxon>Planctomycetia</taxon>
        <taxon>Pirellulales</taxon>
        <taxon>Pirellulaceae</taxon>
        <taxon>Aporhodopirellula</taxon>
    </lineage>
</organism>
<dbReference type="Gene3D" id="3.30.1120.10">
    <property type="match status" value="1"/>
</dbReference>
<evidence type="ECO:0000259" key="6">
    <source>
        <dbReference type="Pfam" id="PF00884"/>
    </source>
</evidence>
<dbReference type="InterPro" id="IPR050738">
    <property type="entry name" value="Sulfatase"/>
</dbReference>
<evidence type="ECO:0000256" key="5">
    <source>
        <dbReference type="SAM" id="SignalP"/>
    </source>
</evidence>
<dbReference type="Pfam" id="PF00884">
    <property type="entry name" value="Sulfatase"/>
    <property type="match status" value="1"/>
</dbReference>
<reference evidence="7 8" key="1">
    <citation type="submission" date="2020-08" db="EMBL/GenBank/DDBJ databases">
        <title>Genomic Encyclopedia of Type Strains, Phase III (KMG-III): the genomes of soil and plant-associated and newly described type strains.</title>
        <authorList>
            <person name="Whitman W."/>
        </authorList>
    </citation>
    <scope>NUCLEOTIDE SEQUENCE [LARGE SCALE GENOMIC DNA]</scope>
    <source>
        <strain evidence="7 8">CECT 8075</strain>
    </source>
</reference>
<dbReference type="Proteomes" id="UP000536179">
    <property type="component" value="Unassembled WGS sequence"/>
</dbReference>
<proteinExistence type="inferred from homology"/>
<feature type="chain" id="PRO_5030618457" evidence="5">
    <location>
        <begin position="23"/>
        <end position="485"/>
    </location>
</feature>
<dbReference type="InterPro" id="IPR017850">
    <property type="entry name" value="Alkaline_phosphatase_core_sf"/>
</dbReference>
<sequence>MRHSRILLSTLICVAVSHVAAALNSSAQNANSQDAGAEGEIARRPNVIVILTDDMGYADLGISGGEQILTPNIDRLVNDGVNFTNAYVTASVCCPSRAGLLTGRYQQRFGHEFNNFAIPTEGYTQDDMGLSVDEQTIGNAFQDGGYATMCVGKWHMGGGEKFDPSQRGFDEVFAIEAGHRSYWPYTGEARRANRIQISDDELLPEEQVTYLTDDLTNAAVGFIERHQDEPFFIYLAYNAPHGPMHGKEADEEFYNSISDQRRRTYAAMMKALDEGIGKVQQTIADNGLAKHTLIVFTNDNGGATSNGSDNGPFRGMKGSKWEGGVRVPFSLTWHQNLPRGAAYELPVSTLDILPTSLAAAGIEYQGLPLDGVNLLPFIADPESGLPHDALFWRRGVAAAVRMGDWKLIRVEGNPDLLFNLAADPGERNDVAPDHPEKVVTLKKCLAEWEGQLAPPKWTEGEKWSRNQVLKHQMHIQTRQQERKYP</sequence>
<dbReference type="PANTHER" id="PTHR42693:SF53">
    <property type="entry name" value="ENDO-4-O-SULFATASE"/>
    <property type="match status" value="1"/>
</dbReference>
<keyword evidence="3" id="KW-0378">Hydrolase</keyword>
<keyword evidence="5" id="KW-0732">Signal</keyword>
<evidence type="ECO:0000313" key="7">
    <source>
        <dbReference type="EMBL" id="MBB3204820.1"/>
    </source>
</evidence>
<dbReference type="InterPro" id="IPR000917">
    <property type="entry name" value="Sulfatase_N"/>
</dbReference>
<keyword evidence="8" id="KW-1185">Reference proteome</keyword>
<dbReference type="SUPFAM" id="SSF53649">
    <property type="entry name" value="Alkaline phosphatase-like"/>
    <property type="match status" value="1"/>
</dbReference>
<comment type="caution">
    <text evidence="7">The sequence shown here is derived from an EMBL/GenBank/DDBJ whole genome shotgun (WGS) entry which is preliminary data.</text>
</comment>
<dbReference type="PROSITE" id="PS00149">
    <property type="entry name" value="SULFATASE_2"/>
    <property type="match status" value="1"/>
</dbReference>
<dbReference type="InterPro" id="IPR024607">
    <property type="entry name" value="Sulfatase_CS"/>
</dbReference>
<evidence type="ECO:0000256" key="2">
    <source>
        <dbReference type="ARBA" id="ARBA00022723"/>
    </source>
</evidence>
<dbReference type="PROSITE" id="PS00523">
    <property type="entry name" value="SULFATASE_1"/>
    <property type="match status" value="1"/>
</dbReference>
<dbReference type="EMBL" id="JACHXU010000002">
    <property type="protein sequence ID" value="MBB3204820.1"/>
    <property type="molecule type" value="Genomic_DNA"/>
</dbReference>